<proteinExistence type="predicted"/>
<dbReference type="EMBL" id="BSXT01000473">
    <property type="protein sequence ID" value="GMF28313.1"/>
    <property type="molecule type" value="Genomic_DNA"/>
</dbReference>
<gene>
    <name evidence="1" type="ORF">Pfra01_000583000</name>
</gene>
<keyword evidence="2" id="KW-1185">Reference proteome</keyword>
<evidence type="ECO:0000313" key="2">
    <source>
        <dbReference type="Proteomes" id="UP001165121"/>
    </source>
</evidence>
<name>A0A9W6X2I6_9STRA</name>
<sequence length="166" mass="19229">MSLQDLAPHNTKRAQTTTHNIFIEFLVVEKTTMSFVRSVIRDDGSGAAFRKLKDRFAMLLKRQEQRSTEAQYCDVLLPQRQELVSRWQRPLIEHQLLKMCRMLERHCLKRLQGGTVTKAPACPKQDLHYLIDSIYFDATQAKDYQAVALLAIMWYAFGRASDITPV</sequence>
<evidence type="ECO:0000313" key="1">
    <source>
        <dbReference type="EMBL" id="GMF28313.1"/>
    </source>
</evidence>
<dbReference type="Proteomes" id="UP001165121">
    <property type="component" value="Unassembled WGS sequence"/>
</dbReference>
<organism evidence="1 2">
    <name type="scientific">Phytophthora fragariaefolia</name>
    <dbReference type="NCBI Taxonomy" id="1490495"/>
    <lineage>
        <taxon>Eukaryota</taxon>
        <taxon>Sar</taxon>
        <taxon>Stramenopiles</taxon>
        <taxon>Oomycota</taxon>
        <taxon>Peronosporomycetes</taxon>
        <taxon>Peronosporales</taxon>
        <taxon>Peronosporaceae</taxon>
        <taxon>Phytophthora</taxon>
    </lineage>
</organism>
<protein>
    <submittedName>
        <fullName evidence="1">Unnamed protein product</fullName>
    </submittedName>
</protein>
<accession>A0A9W6X2I6</accession>
<comment type="caution">
    <text evidence="1">The sequence shown here is derived from an EMBL/GenBank/DDBJ whole genome shotgun (WGS) entry which is preliminary data.</text>
</comment>
<dbReference type="AlphaFoldDB" id="A0A9W6X2I6"/>
<reference evidence="1" key="1">
    <citation type="submission" date="2023-04" db="EMBL/GenBank/DDBJ databases">
        <title>Phytophthora fragariaefolia NBRC 109709.</title>
        <authorList>
            <person name="Ichikawa N."/>
            <person name="Sato H."/>
            <person name="Tonouchi N."/>
        </authorList>
    </citation>
    <scope>NUCLEOTIDE SEQUENCE</scope>
    <source>
        <strain evidence="1">NBRC 109709</strain>
    </source>
</reference>